<dbReference type="AlphaFoldDB" id="A0AAD4H4D8"/>
<reference evidence="6" key="1">
    <citation type="journal article" date="2020" name="Fungal Divers.">
        <title>Resolving the Mortierellaceae phylogeny through synthesis of multi-gene phylogenetics and phylogenomics.</title>
        <authorList>
            <person name="Vandepol N."/>
            <person name="Liber J."/>
            <person name="Desiro A."/>
            <person name="Na H."/>
            <person name="Kennedy M."/>
            <person name="Barry K."/>
            <person name="Grigoriev I.V."/>
            <person name="Miller A.N."/>
            <person name="O'Donnell K."/>
            <person name="Stajich J.E."/>
            <person name="Bonito G."/>
        </authorList>
    </citation>
    <scope>NUCLEOTIDE SEQUENCE</scope>
    <source>
        <strain evidence="6">NRRL 28262</strain>
    </source>
</reference>
<evidence type="ECO:0000313" key="7">
    <source>
        <dbReference type="Proteomes" id="UP001194580"/>
    </source>
</evidence>
<feature type="transmembrane region" description="Helical" evidence="4">
    <location>
        <begin position="400"/>
        <end position="421"/>
    </location>
</feature>
<evidence type="ECO:0000256" key="4">
    <source>
        <dbReference type="SAM" id="Phobius"/>
    </source>
</evidence>
<keyword evidence="1" id="KW-0880">Kelch repeat</keyword>
<dbReference type="PANTHER" id="PTHR46093">
    <property type="entry name" value="ACYL-COA-BINDING DOMAIN-CONTAINING PROTEIN 5"/>
    <property type="match status" value="1"/>
</dbReference>
<feature type="region of interest" description="Disordered" evidence="3">
    <location>
        <begin position="363"/>
        <end position="395"/>
    </location>
</feature>
<dbReference type="Gene3D" id="2.120.10.80">
    <property type="entry name" value="Kelch-type beta propeller"/>
    <property type="match status" value="1"/>
</dbReference>
<feature type="chain" id="PRO_5042045094" evidence="5">
    <location>
        <begin position="21"/>
        <end position="573"/>
    </location>
</feature>
<keyword evidence="7" id="KW-1185">Reference proteome</keyword>
<dbReference type="InterPro" id="IPR015915">
    <property type="entry name" value="Kelch-typ_b-propeller"/>
</dbReference>
<gene>
    <name evidence="6" type="primary">ACBP5_1</name>
    <name evidence="6" type="ORF">BGZ95_000971</name>
</gene>
<keyword evidence="4" id="KW-0472">Membrane</keyword>
<feature type="compositionally biased region" description="Polar residues" evidence="3">
    <location>
        <begin position="371"/>
        <end position="392"/>
    </location>
</feature>
<feature type="compositionally biased region" description="Polar residues" evidence="3">
    <location>
        <begin position="459"/>
        <end position="477"/>
    </location>
</feature>
<keyword evidence="5" id="KW-0732">Signal</keyword>
<organism evidence="6 7">
    <name type="scientific">Linnemannia exigua</name>
    <dbReference type="NCBI Taxonomy" id="604196"/>
    <lineage>
        <taxon>Eukaryota</taxon>
        <taxon>Fungi</taxon>
        <taxon>Fungi incertae sedis</taxon>
        <taxon>Mucoromycota</taxon>
        <taxon>Mortierellomycotina</taxon>
        <taxon>Mortierellomycetes</taxon>
        <taxon>Mortierellales</taxon>
        <taxon>Mortierellaceae</taxon>
        <taxon>Linnemannia</taxon>
    </lineage>
</organism>
<name>A0AAD4H4D8_9FUNG</name>
<evidence type="ECO:0000256" key="1">
    <source>
        <dbReference type="ARBA" id="ARBA00022441"/>
    </source>
</evidence>
<protein>
    <submittedName>
        <fullName evidence="6">Acyl-CoA-binding domain-containing protein 5</fullName>
    </submittedName>
</protein>
<dbReference type="Proteomes" id="UP001194580">
    <property type="component" value="Unassembled WGS sequence"/>
</dbReference>
<keyword evidence="4" id="KW-0812">Transmembrane</keyword>
<sequence>MAARSTTATTLINSLLLTLAATSLYTPTHLHHHVSAQSTRPPVHPLPVPVGIMGYATSHDQRTFFIQGGVGERLYLNNQFFSLDLTQPSWNTTSPPWKALSVGAGNSSSAPTDYGLAMAVSKDDTQLLDWAKRIGVSTYDIRTGTWNGTGTANGPRTGFFGYTAATDPDTDLVYIPSGTANLTRMLVYDFTTRSTSSAPMPPPAMLKMSVGMYAWAWNSVRRTMMLHGGANYSNFSDPFGNPNLMEFNPSTSTWGLLTTQGQQPPALTGHCMVSALGGSKMVLYGGSLIDSGSTLQGDVYLLDIATLTWTKGPVPNSSQLRRDMACTAAGSNFVVWGGLSLNRQYMSMAVFDLRTNEWTTQFVLDTPPPSSTTKPANPMQESTSDDNTAQHSESTKNKSIIIGISTSVGILIAAGFIWFCIRRRKAQGKSRWSRINNVNVNNKPKRSSKRWSGRGQGPAGNNNSRDPQETNSLQHQIFEQERRSQEKASMSRSNSEKSVSEQLLSPTMTNSDTIVALNSQGSIGGVMLSQEEWLRRQREEVDQERQALAIMQMQQLDYARQMEALKTETFIQR</sequence>
<proteinExistence type="predicted"/>
<feature type="region of interest" description="Disordered" evidence="3">
    <location>
        <begin position="434"/>
        <end position="507"/>
    </location>
</feature>
<dbReference type="PANTHER" id="PTHR46093:SF18">
    <property type="entry name" value="FIBRONECTIN TYPE-III DOMAIN-CONTAINING PROTEIN"/>
    <property type="match status" value="1"/>
</dbReference>
<feature type="signal peptide" evidence="5">
    <location>
        <begin position="1"/>
        <end position="20"/>
    </location>
</feature>
<evidence type="ECO:0000313" key="6">
    <source>
        <dbReference type="EMBL" id="KAG0271229.1"/>
    </source>
</evidence>
<evidence type="ECO:0000256" key="2">
    <source>
        <dbReference type="ARBA" id="ARBA00022737"/>
    </source>
</evidence>
<dbReference type="InterPro" id="IPR011043">
    <property type="entry name" value="Gal_Oxase/kelch_b-propeller"/>
</dbReference>
<keyword evidence="4" id="KW-1133">Transmembrane helix</keyword>
<evidence type="ECO:0000256" key="5">
    <source>
        <dbReference type="SAM" id="SignalP"/>
    </source>
</evidence>
<evidence type="ECO:0000256" key="3">
    <source>
        <dbReference type="SAM" id="MobiDB-lite"/>
    </source>
</evidence>
<dbReference type="SUPFAM" id="SSF50965">
    <property type="entry name" value="Galactose oxidase, central domain"/>
    <property type="match status" value="1"/>
</dbReference>
<keyword evidence="2" id="KW-0677">Repeat</keyword>
<feature type="compositionally biased region" description="Basic residues" evidence="3">
    <location>
        <begin position="443"/>
        <end position="452"/>
    </location>
</feature>
<comment type="caution">
    <text evidence="6">The sequence shown here is derived from an EMBL/GenBank/DDBJ whole genome shotgun (WGS) entry which is preliminary data.</text>
</comment>
<dbReference type="EMBL" id="JAAAIL010001195">
    <property type="protein sequence ID" value="KAG0271229.1"/>
    <property type="molecule type" value="Genomic_DNA"/>
</dbReference>
<accession>A0AAD4H4D8</accession>
<dbReference type="Pfam" id="PF24681">
    <property type="entry name" value="Kelch_KLHDC2_KLHL20_DRC7"/>
    <property type="match status" value="1"/>
</dbReference>